<feature type="region of interest" description="Disordered" evidence="1">
    <location>
        <begin position="544"/>
        <end position="566"/>
    </location>
</feature>
<name>A0A8J4AXD3_9CHLO</name>
<protein>
    <submittedName>
        <fullName evidence="2">Uncharacterized protein</fullName>
    </submittedName>
</protein>
<dbReference type="Proteomes" id="UP000747399">
    <property type="component" value="Unassembled WGS sequence"/>
</dbReference>
<organism evidence="2 3">
    <name type="scientific">Volvox africanus</name>
    <dbReference type="NCBI Taxonomy" id="51714"/>
    <lineage>
        <taxon>Eukaryota</taxon>
        <taxon>Viridiplantae</taxon>
        <taxon>Chlorophyta</taxon>
        <taxon>core chlorophytes</taxon>
        <taxon>Chlorophyceae</taxon>
        <taxon>CS clade</taxon>
        <taxon>Chlamydomonadales</taxon>
        <taxon>Volvocaceae</taxon>
        <taxon>Volvox</taxon>
    </lineage>
</organism>
<dbReference type="EMBL" id="BNCO01000008">
    <property type="protein sequence ID" value="GIL49819.1"/>
    <property type="molecule type" value="Genomic_DNA"/>
</dbReference>
<comment type="caution">
    <text evidence="2">The sequence shown here is derived from an EMBL/GenBank/DDBJ whole genome shotgun (WGS) entry which is preliminary data.</text>
</comment>
<keyword evidence="3" id="KW-1185">Reference proteome</keyword>
<dbReference type="AlphaFoldDB" id="A0A8J4AXD3"/>
<accession>A0A8J4AXD3</accession>
<gene>
    <name evidence="2" type="ORF">Vafri_6132</name>
</gene>
<evidence type="ECO:0000313" key="3">
    <source>
        <dbReference type="Proteomes" id="UP000747399"/>
    </source>
</evidence>
<sequence>MPPPGRRLGTELLPGLSLTKALALVMGVWVTCTLIMFHQHSFVAVSRFDYTDQVLSSLPIHSLKLNHIAEIQTNAAQSVAFVPIEDNPRHPYALVLVANFYGSSGLYLFRPNNLRPNVQSLAVLQTECGHSWAVWQQGGRRWAAVANYCSKEKQKGVVVYELESLTTSSQTPDWGFKAAAVIAANGSSYVMHMQLPFGPGTKSVSGPGTPGSGSGSGVSSLNASNGSSGVQSWQDVLAIAEYGTGHWVLYGLEYTEDKGLVVTELQRTILRGVASLALCRTGGSSGDGGVDGRGHAEIFMIGLSYYDKSFATRSAVYRWDPVKRHFVVLQVLATHGAHGARCFTLRDGSPSATTTTTATASDGSIGSNGSSSSGGDSDGDGNGNGGGGSLFLAIANSRQGESFVANSTLWRYDPGSERFLLHQMIVTVGAHDVEYLQLPAAPPARLGTRAGRVGHRSTSGGEQVDVLVFANRGADQICSPSENNPLLTWVSERQRFEPAAHLAGLQCATGLATGRLAGNTLLLATGDRSENGSTSGPLTHIWRVESAGGRGTGGSGRGRSGWDGGGRLGEGLAAGLGLGGTVRR</sequence>
<feature type="region of interest" description="Disordered" evidence="1">
    <location>
        <begin position="201"/>
        <end position="223"/>
    </location>
</feature>
<evidence type="ECO:0000313" key="2">
    <source>
        <dbReference type="EMBL" id="GIL49819.1"/>
    </source>
</evidence>
<proteinExistence type="predicted"/>
<reference evidence="2" key="1">
    <citation type="journal article" date="2021" name="Proc. Natl. Acad. Sci. U.S.A.">
        <title>Three genomes in the algal genus Volvox reveal the fate of a haploid sex-determining region after a transition to homothallism.</title>
        <authorList>
            <person name="Yamamoto K."/>
            <person name="Hamaji T."/>
            <person name="Kawai-Toyooka H."/>
            <person name="Matsuzaki R."/>
            <person name="Takahashi F."/>
            <person name="Nishimura Y."/>
            <person name="Kawachi M."/>
            <person name="Noguchi H."/>
            <person name="Minakuchi Y."/>
            <person name="Umen J.G."/>
            <person name="Toyoda A."/>
            <person name="Nozaki H."/>
        </authorList>
    </citation>
    <scope>NUCLEOTIDE SEQUENCE</scope>
    <source>
        <strain evidence="2">NIES-3780</strain>
    </source>
</reference>
<feature type="compositionally biased region" description="Low complexity" evidence="1">
    <location>
        <begin position="352"/>
        <end position="375"/>
    </location>
</feature>
<feature type="region of interest" description="Disordered" evidence="1">
    <location>
        <begin position="346"/>
        <end position="382"/>
    </location>
</feature>
<evidence type="ECO:0000256" key="1">
    <source>
        <dbReference type="SAM" id="MobiDB-lite"/>
    </source>
</evidence>
<feature type="compositionally biased region" description="Gly residues" evidence="1">
    <location>
        <begin position="548"/>
        <end position="566"/>
    </location>
</feature>